<dbReference type="GO" id="GO:0016747">
    <property type="term" value="F:acyltransferase activity, transferring groups other than amino-acyl groups"/>
    <property type="evidence" value="ECO:0007669"/>
    <property type="project" value="InterPro"/>
</dbReference>
<dbReference type="Gene3D" id="3.40.630.30">
    <property type="match status" value="1"/>
</dbReference>
<dbReference type="PROSITE" id="PS51186">
    <property type="entry name" value="GNAT"/>
    <property type="match status" value="1"/>
</dbReference>
<comment type="caution">
    <text evidence="2">The sequence shown here is derived from an EMBL/GenBank/DDBJ whole genome shotgun (WGS) entry which is preliminary data.</text>
</comment>
<accession>A0AAE0EW72</accession>
<reference evidence="2 3" key="1">
    <citation type="journal article" date="2015" name="Genome Biol. Evol.">
        <title>Comparative Genomics of a Bacterivorous Green Alga Reveals Evolutionary Causalities and Consequences of Phago-Mixotrophic Mode of Nutrition.</title>
        <authorList>
            <person name="Burns J.A."/>
            <person name="Paasch A."/>
            <person name="Narechania A."/>
            <person name="Kim E."/>
        </authorList>
    </citation>
    <scope>NUCLEOTIDE SEQUENCE [LARGE SCALE GENOMIC DNA]</scope>
    <source>
        <strain evidence="2 3">PLY_AMNH</strain>
    </source>
</reference>
<evidence type="ECO:0000259" key="1">
    <source>
        <dbReference type="PROSITE" id="PS51186"/>
    </source>
</evidence>
<dbReference type="InterPro" id="IPR016181">
    <property type="entry name" value="Acyl_CoA_acyltransferase"/>
</dbReference>
<dbReference type="Pfam" id="PF00583">
    <property type="entry name" value="Acetyltransf_1"/>
    <property type="match status" value="1"/>
</dbReference>
<dbReference type="EMBL" id="LGRX02033188">
    <property type="protein sequence ID" value="KAK3242332.1"/>
    <property type="molecule type" value="Genomic_DNA"/>
</dbReference>
<protein>
    <recommendedName>
        <fullName evidence="1">N-acetyltransferase domain-containing protein</fullName>
    </recommendedName>
</protein>
<dbReference type="Proteomes" id="UP001190700">
    <property type="component" value="Unassembled WGS sequence"/>
</dbReference>
<name>A0AAE0EW72_9CHLO</name>
<evidence type="ECO:0000313" key="2">
    <source>
        <dbReference type="EMBL" id="KAK3242332.1"/>
    </source>
</evidence>
<dbReference type="AlphaFoldDB" id="A0AAE0EW72"/>
<feature type="domain" description="N-acetyltransferase" evidence="1">
    <location>
        <begin position="118"/>
        <end position="253"/>
    </location>
</feature>
<proteinExistence type="predicted"/>
<keyword evidence="3" id="KW-1185">Reference proteome</keyword>
<gene>
    <name evidence="2" type="ORF">CYMTET_47951</name>
</gene>
<sequence>MEKLAAKLGVPSEKLPGFAEVYDNLGERGAKKWDKHLGDARAVSEVDDWLKHNMNEGNFDLGELSDSAKRRLRDRLVFSGVYGIKSGLQLDETCAKVMDEFKAARLFLSQVPPDSFMMTVSPGTFNDDHQAVRANAYPYRPSVSASHGTKVLEARASAPAELTGTLLGYVAMQGNYVDDIAVHSKYQGRAVARALLAVAASTCGQKDICLDVRCQNLPAITLYKSLGFEVAERYFPGFLDWHGGHECEAKTARVASAMPQNVAAQI</sequence>
<organism evidence="2 3">
    <name type="scientific">Cymbomonas tetramitiformis</name>
    <dbReference type="NCBI Taxonomy" id="36881"/>
    <lineage>
        <taxon>Eukaryota</taxon>
        <taxon>Viridiplantae</taxon>
        <taxon>Chlorophyta</taxon>
        <taxon>Pyramimonadophyceae</taxon>
        <taxon>Pyramimonadales</taxon>
        <taxon>Pyramimonadaceae</taxon>
        <taxon>Cymbomonas</taxon>
    </lineage>
</organism>
<dbReference type="SUPFAM" id="SSF55729">
    <property type="entry name" value="Acyl-CoA N-acyltransferases (Nat)"/>
    <property type="match status" value="1"/>
</dbReference>
<evidence type="ECO:0000313" key="3">
    <source>
        <dbReference type="Proteomes" id="UP001190700"/>
    </source>
</evidence>
<dbReference type="InterPro" id="IPR000182">
    <property type="entry name" value="GNAT_dom"/>
</dbReference>